<protein>
    <recommendedName>
        <fullName evidence="4">DUF1573 domain-containing protein</fullName>
    </recommendedName>
</protein>
<gene>
    <name evidence="3" type="ORF">HELGO_WM18349</name>
</gene>
<accession>A0A6S6TYK0</accession>
<reference evidence="3" key="1">
    <citation type="submission" date="2020-01" db="EMBL/GenBank/DDBJ databases">
        <authorList>
            <person name="Meier V. D."/>
            <person name="Meier V D."/>
        </authorList>
    </citation>
    <scope>NUCLEOTIDE SEQUENCE</scope>
    <source>
        <strain evidence="3">HLG_WM_MAG_10</strain>
    </source>
</reference>
<dbReference type="InterPro" id="IPR013783">
    <property type="entry name" value="Ig-like_fold"/>
</dbReference>
<keyword evidence="2" id="KW-0732">Signal</keyword>
<dbReference type="Gene3D" id="2.60.40.10">
    <property type="entry name" value="Immunoglobulins"/>
    <property type="match status" value="1"/>
</dbReference>
<dbReference type="Pfam" id="PF07610">
    <property type="entry name" value="DUF1573"/>
    <property type="match status" value="1"/>
</dbReference>
<evidence type="ECO:0000256" key="2">
    <source>
        <dbReference type="SAM" id="SignalP"/>
    </source>
</evidence>
<organism evidence="3">
    <name type="scientific">uncultured Aureispira sp</name>
    <dbReference type="NCBI Taxonomy" id="1331704"/>
    <lineage>
        <taxon>Bacteria</taxon>
        <taxon>Pseudomonadati</taxon>
        <taxon>Bacteroidota</taxon>
        <taxon>Saprospiria</taxon>
        <taxon>Saprospirales</taxon>
        <taxon>Saprospiraceae</taxon>
        <taxon>Aureispira</taxon>
        <taxon>environmental samples</taxon>
    </lineage>
</organism>
<dbReference type="InterPro" id="IPR011467">
    <property type="entry name" value="DUF1573"/>
</dbReference>
<proteinExistence type="predicted"/>
<sequence>MSKLILLLSVLYVFTACSSEEANKGVPGAGEIKTMDGISNSSLINNPVTADEAISPESAAKIEFEEEVFDFGSLVEGESVEHIFKFKNVGENPLIISHSQGSCGCTVPLWPSEPIAPGGAGEIKVKFNSKGKQGEQNKTVTISANTIPNKTTIRIVGAVETNPETEKKALEEKAAREAKENQ</sequence>
<feature type="signal peptide" evidence="2">
    <location>
        <begin position="1"/>
        <end position="18"/>
    </location>
</feature>
<feature type="compositionally biased region" description="Basic and acidic residues" evidence="1">
    <location>
        <begin position="164"/>
        <end position="182"/>
    </location>
</feature>
<dbReference type="PANTHER" id="PTHR37833">
    <property type="entry name" value="LIPOPROTEIN-RELATED"/>
    <property type="match status" value="1"/>
</dbReference>
<dbReference type="AlphaFoldDB" id="A0A6S6TYK0"/>
<feature type="region of interest" description="Disordered" evidence="1">
    <location>
        <begin position="163"/>
        <end position="182"/>
    </location>
</feature>
<evidence type="ECO:0000313" key="3">
    <source>
        <dbReference type="EMBL" id="CAA6821413.1"/>
    </source>
</evidence>
<evidence type="ECO:0008006" key="4">
    <source>
        <dbReference type="Google" id="ProtNLM"/>
    </source>
</evidence>
<feature type="chain" id="PRO_5027724919" description="DUF1573 domain-containing protein" evidence="2">
    <location>
        <begin position="19"/>
        <end position="182"/>
    </location>
</feature>
<evidence type="ECO:0000256" key="1">
    <source>
        <dbReference type="SAM" id="MobiDB-lite"/>
    </source>
</evidence>
<dbReference type="PANTHER" id="PTHR37833:SF1">
    <property type="entry name" value="SIGNAL PEPTIDE PROTEIN"/>
    <property type="match status" value="1"/>
</dbReference>
<dbReference type="PROSITE" id="PS51257">
    <property type="entry name" value="PROKAR_LIPOPROTEIN"/>
    <property type="match status" value="1"/>
</dbReference>
<name>A0A6S6TYK0_9BACT</name>
<dbReference type="EMBL" id="CACVAQ010000297">
    <property type="protein sequence ID" value="CAA6821413.1"/>
    <property type="molecule type" value="Genomic_DNA"/>
</dbReference>